<evidence type="ECO:0000313" key="2">
    <source>
        <dbReference type="EMBL" id="KAG7293788.1"/>
    </source>
</evidence>
<accession>A0AAD4F5D4</accession>
<dbReference type="Proteomes" id="UP001197093">
    <property type="component" value="Unassembled WGS sequence"/>
</dbReference>
<name>A0AAD4F5D4_9PEZI</name>
<reference evidence="2" key="1">
    <citation type="submission" date="2023-02" db="EMBL/GenBank/DDBJ databases">
        <authorList>
            <person name="Palmer J.M."/>
        </authorList>
    </citation>
    <scope>NUCLEOTIDE SEQUENCE</scope>
    <source>
        <strain evidence="2">FW57</strain>
    </source>
</reference>
<sequence>MGREAGCAKGSAARDVQADEMEVDDAEDDIGNDTTGPNNGEAGDFGPPTTQSNLPPVETIPDNVVAPPRAASPDIIPDIPASPPTAACPEVISDIPVSSPTAACSEIIPGNVVTPPMVASSEFIPSNVRRPNVDDNTGGRTCRRTNRYSPGTLTTQGHQTGHSGELRSVGPEPSPCVQPKSPISGINISFALDENEYGRAAVGNLAVRAYHGLNGCTLQVEKNGGLVEVKVPPEQARRLVDIFFSEMLGNTLNRVGDVFARVEAYNATCGAEEEDEEETDVTAPAAIRQLVRALSKIPKKTKADTASVLVYKLATVQVRQCWEEIQASLNASSSSSSSIAYIEYLGLRPPFEPAGLLTSRAKDAVCKRASIPISRFRDIWSKATIPIALAEHFGPGTSQIFGIIKAADTDNILCQASDALWGSFVEAISLGKPVHFAARRWPADGRKSLLTALQNLEVPDEPEDDRRAHKWPDPDWIRGLFEVPRGQ</sequence>
<feature type="compositionally biased region" description="Low complexity" evidence="1">
    <location>
        <begin position="151"/>
        <end position="163"/>
    </location>
</feature>
<feature type="compositionally biased region" description="Acidic residues" evidence="1">
    <location>
        <begin position="18"/>
        <end position="31"/>
    </location>
</feature>
<feature type="region of interest" description="Disordered" evidence="1">
    <location>
        <begin position="1"/>
        <end position="55"/>
    </location>
</feature>
<gene>
    <name evidence="2" type="ORF">NEMBOFW57_003845</name>
</gene>
<proteinExistence type="predicted"/>
<feature type="region of interest" description="Disordered" evidence="1">
    <location>
        <begin position="128"/>
        <end position="177"/>
    </location>
</feature>
<dbReference type="EMBL" id="JAHCVI010000001">
    <property type="protein sequence ID" value="KAG7293788.1"/>
    <property type="molecule type" value="Genomic_DNA"/>
</dbReference>
<keyword evidence="3" id="KW-1185">Reference proteome</keyword>
<protein>
    <submittedName>
        <fullName evidence="2">Uncharacterized protein</fullName>
    </submittedName>
</protein>
<evidence type="ECO:0000313" key="3">
    <source>
        <dbReference type="Proteomes" id="UP001197093"/>
    </source>
</evidence>
<dbReference type="AlphaFoldDB" id="A0AAD4F5D4"/>
<organism evidence="2 3">
    <name type="scientific">Staphylotrichum longicolle</name>
    <dbReference type="NCBI Taxonomy" id="669026"/>
    <lineage>
        <taxon>Eukaryota</taxon>
        <taxon>Fungi</taxon>
        <taxon>Dikarya</taxon>
        <taxon>Ascomycota</taxon>
        <taxon>Pezizomycotina</taxon>
        <taxon>Sordariomycetes</taxon>
        <taxon>Sordariomycetidae</taxon>
        <taxon>Sordariales</taxon>
        <taxon>Chaetomiaceae</taxon>
        <taxon>Staphylotrichum</taxon>
    </lineage>
</organism>
<comment type="caution">
    <text evidence="2">The sequence shown here is derived from an EMBL/GenBank/DDBJ whole genome shotgun (WGS) entry which is preliminary data.</text>
</comment>
<evidence type="ECO:0000256" key="1">
    <source>
        <dbReference type="SAM" id="MobiDB-lite"/>
    </source>
</evidence>